<protein>
    <recommendedName>
        <fullName evidence="11">RagB/SusD family nutrient uptake outer membrane protein</fullName>
    </recommendedName>
</protein>
<proteinExistence type="inferred from homology"/>
<dbReference type="InterPro" id="IPR012944">
    <property type="entry name" value="SusD_RagB_dom"/>
</dbReference>
<dbReference type="GO" id="GO:0009279">
    <property type="term" value="C:cell outer membrane"/>
    <property type="evidence" value="ECO:0007669"/>
    <property type="project" value="UniProtKB-SubCell"/>
</dbReference>
<feature type="domain" description="SusD-like N-terminal" evidence="8">
    <location>
        <begin position="46"/>
        <end position="217"/>
    </location>
</feature>
<dbReference type="KEGG" id="fax:FUAX_17500"/>
<dbReference type="InterPro" id="IPR011990">
    <property type="entry name" value="TPR-like_helical_dom_sf"/>
</dbReference>
<gene>
    <name evidence="9" type="ORF">FUAX_17500</name>
</gene>
<keyword evidence="3 6" id="KW-0732">Signal</keyword>
<evidence type="ECO:0000256" key="3">
    <source>
        <dbReference type="ARBA" id="ARBA00022729"/>
    </source>
</evidence>
<evidence type="ECO:0000313" key="10">
    <source>
        <dbReference type="Proteomes" id="UP001348817"/>
    </source>
</evidence>
<evidence type="ECO:0000259" key="7">
    <source>
        <dbReference type="Pfam" id="PF07980"/>
    </source>
</evidence>
<feature type="domain" description="RagB/SusD" evidence="7">
    <location>
        <begin position="261"/>
        <end position="573"/>
    </location>
</feature>
<evidence type="ECO:0008006" key="11">
    <source>
        <dbReference type="Google" id="ProtNLM"/>
    </source>
</evidence>
<keyword evidence="5" id="KW-0998">Cell outer membrane</keyword>
<dbReference type="SUPFAM" id="SSF48452">
    <property type="entry name" value="TPR-like"/>
    <property type="match status" value="1"/>
</dbReference>
<evidence type="ECO:0000313" key="9">
    <source>
        <dbReference type="EMBL" id="BDD09318.1"/>
    </source>
</evidence>
<evidence type="ECO:0000256" key="4">
    <source>
        <dbReference type="ARBA" id="ARBA00023136"/>
    </source>
</evidence>
<dbReference type="InterPro" id="IPR033985">
    <property type="entry name" value="SusD-like_N"/>
</dbReference>
<organism evidence="9 10">
    <name type="scientific">Fulvitalea axinellae</name>
    <dbReference type="NCBI Taxonomy" id="1182444"/>
    <lineage>
        <taxon>Bacteria</taxon>
        <taxon>Pseudomonadati</taxon>
        <taxon>Bacteroidota</taxon>
        <taxon>Cytophagia</taxon>
        <taxon>Cytophagales</taxon>
        <taxon>Persicobacteraceae</taxon>
        <taxon>Fulvitalea</taxon>
    </lineage>
</organism>
<dbReference type="Gene3D" id="1.25.40.390">
    <property type="match status" value="1"/>
</dbReference>
<dbReference type="Proteomes" id="UP001348817">
    <property type="component" value="Chromosome"/>
</dbReference>
<name>A0AAU9CMR9_9BACT</name>
<dbReference type="RefSeq" id="WP_338394528.1">
    <property type="nucleotide sequence ID" value="NZ_AP025314.1"/>
</dbReference>
<reference evidence="9 10" key="1">
    <citation type="submission" date="2021-12" db="EMBL/GenBank/DDBJ databases">
        <title>Genome sequencing of bacteria with rrn-lacking chromosome and rrn-plasmid.</title>
        <authorList>
            <person name="Anda M."/>
            <person name="Iwasaki W."/>
        </authorList>
    </citation>
    <scope>NUCLEOTIDE SEQUENCE [LARGE SCALE GENOMIC DNA]</scope>
    <source>
        <strain evidence="9 10">DSM 100852</strain>
    </source>
</reference>
<evidence type="ECO:0000256" key="6">
    <source>
        <dbReference type="SAM" id="SignalP"/>
    </source>
</evidence>
<dbReference type="AlphaFoldDB" id="A0AAU9CMR9"/>
<accession>A0AAU9CMR9</accession>
<evidence type="ECO:0000256" key="2">
    <source>
        <dbReference type="ARBA" id="ARBA00006275"/>
    </source>
</evidence>
<keyword evidence="4" id="KW-0472">Membrane</keyword>
<comment type="subcellular location">
    <subcellularLocation>
        <location evidence="1">Cell outer membrane</location>
    </subcellularLocation>
</comment>
<evidence type="ECO:0000259" key="8">
    <source>
        <dbReference type="Pfam" id="PF14322"/>
    </source>
</evidence>
<evidence type="ECO:0000256" key="1">
    <source>
        <dbReference type="ARBA" id="ARBA00004442"/>
    </source>
</evidence>
<comment type="similarity">
    <text evidence="2">Belongs to the SusD family.</text>
</comment>
<feature type="chain" id="PRO_5043739807" description="RagB/SusD family nutrient uptake outer membrane protein" evidence="6">
    <location>
        <begin position="22"/>
        <end position="573"/>
    </location>
</feature>
<keyword evidence="10" id="KW-1185">Reference proteome</keyword>
<dbReference type="EMBL" id="AP025314">
    <property type="protein sequence ID" value="BDD09318.1"/>
    <property type="molecule type" value="Genomic_DNA"/>
</dbReference>
<feature type="signal peptide" evidence="6">
    <location>
        <begin position="1"/>
        <end position="21"/>
    </location>
</feature>
<sequence>MKIRHTIYALLMAGALGTSCADLDITPADQVSEGTFWKTKSDATQAVMGVYKSLKTGRAGMFLNVREELSSDLAIARGTAEVACTEGKTASTGMFGRFWRANYEKIQQANIAIRGIDKMGEGILAEDYLKFRAEVQFVRALAYLDLALKFGGVPIYDETTDITQEYNDLLKSRSSLEEVYALVHKDLDAGIQNLPYAWDNANYGRATKGSAYALKGKAFLFEKNYGKALENFSKLESDENFDYELFADYEELFKPKNNKNKEYIFAIQNKGGEGIDEGLPLAKYMGQRSTFGGGWVHVTPSQGLVEMYDKVVDGKAVAWTFESEFPGFENDDKQVRKDVFKASLASNKIDLTLPKRIDELKALYATLDERCNATVWLPYTTHSGWYGPDVAPKDMTLIITGDGKPHEKNGYVRDNSKNYSYVFRKFVPEGNENGLISSREHSPNAYPLLRLADVYLMMAECYNEQGDQAKAKEYIDRVRARANMPGIEESSKTEVFNRIMRERAVELVLEGHRYNDLIRWKKAEMLDGKVEKKILGNPYYTRVFDPARDYLWPIPEGEIRVNPKLGEEQNPNW</sequence>
<evidence type="ECO:0000256" key="5">
    <source>
        <dbReference type="ARBA" id="ARBA00023237"/>
    </source>
</evidence>
<dbReference type="Pfam" id="PF07980">
    <property type="entry name" value="SusD_RagB"/>
    <property type="match status" value="1"/>
</dbReference>
<dbReference type="Pfam" id="PF14322">
    <property type="entry name" value="SusD-like_3"/>
    <property type="match status" value="1"/>
</dbReference>